<dbReference type="InterPro" id="IPR036259">
    <property type="entry name" value="MFS_trans_sf"/>
</dbReference>
<keyword evidence="8" id="KW-1185">Reference proteome</keyword>
<feature type="transmembrane region" description="Helical" evidence="5">
    <location>
        <begin position="64"/>
        <end position="85"/>
    </location>
</feature>
<dbReference type="GO" id="GO:0005886">
    <property type="term" value="C:plasma membrane"/>
    <property type="evidence" value="ECO:0007669"/>
    <property type="project" value="UniProtKB-SubCell"/>
</dbReference>
<evidence type="ECO:0000259" key="6">
    <source>
        <dbReference type="PROSITE" id="PS50850"/>
    </source>
</evidence>
<evidence type="ECO:0000256" key="5">
    <source>
        <dbReference type="SAM" id="Phobius"/>
    </source>
</evidence>
<reference evidence="7" key="1">
    <citation type="submission" date="2023-08" db="EMBL/GenBank/DDBJ databases">
        <title>The draft genome of Tsukamurella strandjordii strain 050030.</title>
        <authorList>
            <person name="Zhao F."/>
            <person name="Feng Y."/>
            <person name="Zong Z."/>
        </authorList>
    </citation>
    <scope>NUCLEOTIDE SEQUENCE</scope>
    <source>
        <strain evidence="7">050030</strain>
    </source>
</reference>
<dbReference type="InterPro" id="IPR011701">
    <property type="entry name" value="MFS"/>
</dbReference>
<comment type="subcellular location">
    <subcellularLocation>
        <location evidence="1">Cell membrane</location>
        <topology evidence="1">Multi-pass membrane protein</topology>
    </subcellularLocation>
</comment>
<dbReference type="PRINTS" id="PR01035">
    <property type="entry name" value="TCRTETA"/>
</dbReference>
<evidence type="ECO:0000313" key="7">
    <source>
        <dbReference type="EMBL" id="MDP0399647.1"/>
    </source>
</evidence>
<organism evidence="7 8">
    <name type="scientific">Tsukamurella strandjordii</name>
    <dbReference type="NCBI Taxonomy" id="147577"/>
    <lineage>
        <taxon>Bacteria</taxon>
        <taxon>Bacillati</taxon>
        <taxon>Actinomycetota</taxon>
        <taxon>Actinomycetes</taxon>
        <taxon>Mycobacteriales</taxon>
        <taxon>Tsukamurellaceae</taxon>
        <taxon>Tsukamurella</taxon>
    </lineage>
</organism>
<dbReference type="InterPro" id="IPR020846">
    <property type="entry name" value="MFS_dom"/>
</dbReference>
<accession>A0AA90NBW6</accession>
<keyword evidence="4 5" id="KW-0472">Membrane</keyword>
<feature type="transmembrane region" description="Helical" evidence="5">
    <location>
        <begin position="356"/>
        <end position="374"/>
    </location>
</feature>
<protein>
    <submittedName>
        <fullName evidence="7">MFS transporter</fullName>
    </submittedName>
</protein>
<proteinExistence type="predicted"/>
<feature type="transmembrane region" description="Helical" evidence="5">
    <location>
        <begin position="259"/>
        <end position="280"/>
    </location>
</feature>
<dbReference type="AlphaFoldDB" id="A0AA90NBW6"/>
<dbReference type="Proteomes" id="UP001178281">
    <property type="component" value="Unassembled WGS sequence"/>
</dbReference>
<dbReference type="InterPro" id="IPR053200">
    <property type="entry name" value="YfmO-like"/>
</dbReference>
<feature type="transmembrane region" description="Helical" evidence="5">
    <location>
        <begin position="380"/>
        <end position="398"/>
    </location>
</feature>
<name>A0AA90NBW6_9ACTN</name>
<dbReference type="RefSeq" id="WP_305112231.1">
    <property type="nucleotide sequence ID" value="NZ_JAUTIX010000007.1"/>
</dbReference>
<dbReference type="InterPro" id="IPR001958">
    <property type="entry name" value="Tet-R_TetA/multi-R_MdtG-like"/>
</dbReference>
<evidence type="ECO:0000256" key="2">
    <source>
        <dbReference type="ARBA" id="ARBA00022692"/>
    </source>
</evidence>
<feature type="transmembrane region" description="Helical" evidence="5">
    <location>
        <begin position="151"/>
        <end position="174"/>
    </location>
</feature>
<dbReference type="PANTHER" id="PTHR43683">
    <property type="entry name" value="MULTIDRUG EFFLUX PROTEIN YFMO"/>
    <property type="match status" value="1"/>
</dbReference>
<comment type="caution">
    <text evidence="7">The sequence shown here is derived from an EMBL/GenBank/DDBJ whole genome shotgun (WGS) entry which is preliminary data.</text>
</comment>
<dbReference type="Pfam" id="PF07690">
    <property type="entry name" value="MFS_1"/>
    <property type="match status" value="1"/>
</dbReference>
<dbReference type="Gene3D" id="1.20.1250.20">
    <property type="entry name" value="MFS general substrate transporter like domains"/>
    <property type="match status" value="1"/>
</dbReference>
<feature type="domain" description="Major facilitator superfamily (MFS) profile" evidence="6">
    <location>
        <begin position="26"/>
        <end position="404"/>
    </location>
</feature>
<evidence type="ECO:0000313" key="8">
    <source>
        <dbReference type="Proteomes" id="UP001178281"/>
    </source>
</evidence>
<dbReference type="CDD" id="cd17474">
    <property type="entry name" value="MFS_YfmO_like"/>
    <property type="match status" value="1"/>
</dbReference>
<feature type="transmembrane region" description="Helical" evidence="5">
    <location>
        <begin position="117"/>
        <end position="139"/>
    </location>
</feature>
<feature type="transmembrane region" description="Helical" evidence="5">
    <location>
        <begin position="180"/>
        <end position="199"/>
    </location>
</feature>
<dbReference type="PANTHER" id="PTHR43683:SF1">
    <property type="entry name" value="MULTIDRUG EFFLUX PROTEIN YFMO"/>
    <property type="match status" value="1"/>
</dbReference>
<evidence type="ECO:0000256" key="1">
    <source>
        <dbReference type="ARBA" id="ARBA00004651"/>
    </source>
</evidence>
<keyword evidence="2 5" id="KW-0812">Transmembrane</keyword>
<dbReference type="SUPFAM" id="SSF103473">
    <property type="entry name" value="MFS general substrate transporter"/>
    <property type="match status" value="1"/>
</dbReference>
<dbReference type="EMBL" id="JAUTIX010000007">
    <property type="protein sequence ID" value="MDP0399647.1"/>
    <property type="molecule type" value="Genomic_DNA"/>
</dbReference>
<feature type="transmembrane region" description="Helical" evidence="5">
    <location>
        <begin position="292"/>
        <end position="309"/>
    </location>
</feature>
<gene>
    <name evidence="7" type="ORF">Q7X28_17120</name>
</gene>
<keyword evidence="3 5" id="KW-1133">Transmembrane helix</keyword>
<evidence type="ECO:0000256" key="3">
    <source>
        <dbReference type="ARBA" id="ARBA00022989"/>
    </source>
</evidence>
<dbReference type="PROSITE" id="PS50850">
    <property type="entry name" value="MFS"/>
    <property type="match status" value="1"/>
</dbReference>
<dbReference type="GO" id="GO:0022857">
    <property type="term" value="F:transmembrane transporter activity"/>
    <property type="evidence" value="ECO:0007669"/>
    <property type="project" value="InterPro"/>
</dbReference>
<evidence type="ECO:0000256" key="4">
    <source>
        <dbReference type="ARBA" id="ARBA00023136"/>
    </source>
</evidence>
<feature type="transmembrane region" description="Helical" evidence="5">
    <location>
        <begin position="92"/>
        <end position="111"/>
    </location>
</feature>
<feature type="transmembrane region" description="Helical" evidence="5">
    <location>
        <begin position="228"/>
        <end position="253"/>
    </location>
</feature>
<sequence length="422" mass="43106">MTITAEQNADHAHPSLRDTLSHQPKAVWVTAFAAVIAFMGIGLVDPILESIAKGLNATPSQTTLLFSSYLGVQVIAMLFIGWFTSMFGAKRTVIAGLLLIVVASGACALAGSIGELVAWRAVWGLGNALFIATALAVIVSAATGGQQGAILLYEAALGVGLAVGPLLGAVLGGISWRGPFAGTATLMLIGAILCATMLTSDAAEAKAKRATEGTVSPMAPLRALRQRGLFLTGLGSAFYTAAFFTVLAWSPFVLHKSPYFVGAVFVGWGLLVAVSGVWLAPKVAASLGERRGAIAAVLVYGVLLLIAAIGHENVAVVVTVVVLSGIPSGVLNTLFTGTAMSIADAPRPVASAGYNFLRWAGGAIAATGVAHVAQWFGSPAAPFFVGALACVVAAVVLTQVRDSKADTHEVPAEAALVGDQEF</sequence>
<feature type="transmembrane region" description="Helical" evidence="5">
    <location>
        <begin position="315"/>
        <end position="335"/>
    </location>
</feature>
<feature type="transmembrane region" description="Helical" evidence="5">
    <location>
        <begin position="26"/>
        <end position="44"/>
    </location>
</feature>